<evidence type="ECO:0000256" key="3">
    <source>
        <dbReference type="ARBA" id="ARBA00022801"/>
    </source>
</evidence>
<dbReference type="InterPro" id="IPR024607">
    <property type="entry name" value="Sulfatase_CS"/>
</dbReference>
<comment type="caution">
    <text evidence="7">The sequence shown here is derived from an EMBL/GenBank/DDBJ whole genome shotgun (WGS) entry which is preliminary data.</text>
</comment>
<protein>
    <submittedName>
        <fullName evidence="7">Heparan N-sulfatase</fullName>
    </submittedName>
</protein>
<evidence type="ECO:0000256" key="4">
    <source>
        <dbReference type="ARBA" id="ARBA00022837"/>
    </source>
</evidence>
<keyword evidence="4" id="KW-0106">Calcium</keyword>
<evidence type="ECO:0000259" key="6">
    <source>
        <dbReference type="Pfam" id="PF00884"/>
    </source>
</evidence>
<dbReference type="CDD" id="cd16027">
    <property type="entry name" value="SGSH"/>
    <property type="match status" value="1"/>
</dbReference>
<dbReference type="GO" id="GO:0004065">
    <property type="term" value="F:arylsulfatase activity"/>
    <property type="evidence" value="ECO:0007669"/>
    <property type="project" value="TreeGrafter"/>
</dbReference>
<dbReference type="PANTHER" id="PTHR42693:SF53">
    <property type="entry name" value="ENDO-4-O-SULFATASE"/>
    <property type="match status" value="1"/>
</dbReference>
<dbReference type="PANTHER" id="PTHR42693">
    <property type="entry name" value="ARYLSULFATASE FAMILY MEMBER"/>
    <property type="match status" value="1"/>
</dbReference>
<feature type="region of interest" description="Disordered" evidence="5">
    <location>
        <begin position="458"/>
        <end position="486"/>
    </location>
</feature>
<dbReference type="Gene3D" id="3.40.720.10">
    <property type="entry name" value="Alkaline Phosphatase, subunit A"/>
    <property type="match status" value="1"/>
</dbReference>
<reference evidence="7 8" key="1">
    <citation type="submission" date="2019-02" db="EMBL/GenBank/DDBJ databases">
        <authorList>
            <person name="Li Y."/>
        </authorList>
    </citation>
    <scope>NUCLEOTIDE SEQUENCE [LARGE SCALE GENOMIC DNA]</scope>
    <source>
        <strain evidence="7 8">30C10-4-7</strain>
    </source>
</reference>
<name>A0A4Q6XGV9_9SPHI</name>
<keyword evidence="8" id="KW-1185">Reference proteome</keyword>
<comment type="similarity">
    <text evidence="1">Belongs to the sulfatase family.</text>
</comment>
<keyword evidence="3" id="KW-0378">Hydrolase</keyword>
<evidence type="ECO:0000256" key="1">
    <source>
        <dbReference type="ARBA" id="ARBA00008779"/>
    </source>
</evidence>
<dbReference type="OrthoDB" id="975025at2"/>
<dbReference type="AlphaFoldDB" id="A0A4Q6XGV9"/>
<dbReference type="InterPro" id="IPR017850">
    <property type="entry name" value="Alkaline_phosphatase_core_sf"/>
</dbReference>
<feature type="domain" description="Sulfatase N-terminal" evidence="6">
    <location>
        <begin position="30"/>
        <end position="304"/>
    </location>
</feature>
<organism evidence="7 8">
    <name type="scientific">Sphingobacterium corticibacterium</name>
    <dbReference type="NCBI Taxonomy" id="2484746"/>
    <lineage>
        <taxon>Bacteria</taxon>
        <taxon>Pseudomonadati</taxon>
        <taxon>Bacteroidota</taxon>
        <taxon>Sphingobacteriia</taxon>
        <taxon>Sphingobacteriales</taxon>
        <taxon>Sphingobacteriaceae</taxon>
        <taxon>Sphingobacterium</taxon>
    </lineage>
</organism>
<evidence type="ECO:0000256" key="5">
    <source>
        <dbReference type="SAM" id="MobiDB-lite"/>
    </source>
</evidence>
<dbReference type="PROSITE" id="PS51257">
    <property type="entry name" value="PROKAR_LIPOPROTEIN"/>
    <property type="match status" value="1"/>
</dbReference>
<dbReference type="Pfam" id="PF00884">
    <property type="entry name" value="Sulfatase"/>
    <property type="match status" value="1"/>
</dbReference>
<dbReference type="RefSeq" id="WP_130142855.1">
    <property type="nucleotide sequence ID" value="NZ_SGIT01000004.1"/>
</dbReference>
<dbReference type="GO" id="GO:0046872">
    <property type="term" value="F:metal ion binding"/>
    <property type="evidence" value="ECO:0007669"/>
    <property type="project" value="UniProtKB-KW"/>
</dbReference>
<dbReference type="PROSITE" id="PS00149">
    <property type="entry name" value="SULFATASE_2"/>
    <property type="match status" value="1"/>
</dbReference>
<dbReference type="SUPFAM" id="SSF53649">
    <property type="entry name" value="Alkaline phosphatase-like"/>
    <property type="match status" value="1"/>
</dbReference>
<dbReference type="InterPro" id="IPR050738">
    <property type="entry name" value="Sulfatase"/>
</dbReference>
<evidence type="ECO:0000256" key="2">
    <source>
        <dbReference type="ARBA" id="ARBA00022723"/>
    </source>
</evidence>
<proteinExistence type="inferred from homology"/>
<accession>A0A4Q6XGV9</accession>
<sequence length="486" mass="54936">MKNVFKWFWIFIGLCVFGVSCGKVKHTDAPNIIFIIADDVSWDDIGAYGNPNIRTPNIDRLAKGGIRFDNVYLTTSSCSPSRISILTGRYPHNTGAAELHNEAPRHLLYFPELLKENGYFTALVGKWHEGPHTARAYDTLLVDKKANGEGGEDQWLSLLESVSQDQPFFFWLAPYDAHRTWSAESEFDKPYLPEDVRVPPTLVDDEDTRVDLAAYYNEISRLDDHVGQLLEGLQHSGQLENTIIVFTADNPRAFPGNKTRLLDRGIKTPFIVHWPAGIKQVGAVASGMVSSIDIAPTLLEVAGISKPKEIQGRSFLSLLSQPDQSFREYIFAEHNWHDYEAYERAVRSTDYLYIVNERPQFMNDGPIDANQSPSAKSLKRGLVEGSLTPLQKEAYLYPRPREEFYDNRDTTQIDNLIQDEAYQDAIFKLRTVLEKWQEDTGDTLPEVLTKDWYHRQTGEPLPGNGIRGEIPGAANRADTITNPGPF</sequence>
<dbReference type="PROSITE" id="PS00523">
    <property type="entry name" value="SULFATASE_1"/>
    <property type="match status" value="1"/>
</dbReference>
<dbReference type="EMBL" id="SGIT01000004">
    <property type="protein sequence ID" value="RZF58305.1"/>
    <property type="molecule type" value="Genomic_DNA"/>
</dbReference>
<evidence type="ECO:0000313" key="8">
    <source>
        <dbReference type="Proteomes" id="UP000292855"/>
    </source>
</evidence>
<gene>
    <name evidence="7" type="ORF">EWE74_16940</name>
</gene>
<dbReference type="Proteomes" id="UP000292855">
    <property type="component" value="Unassembled WGS sequence"/>
</dbReference>
<evidence type="ECO:0000313" key="7">
    <source>
        <dbReference type="EMBL" id="RZF58305.1"/>
    </source>
</evidence>
<keyword evidence="2" id="KW-0479">Metal-binding</keyword>
<dbReference type="InterPro" id="IPR000917">
    <property type="entry name" value="Sulfatase_N"/>
</dbReference>